<dbReference type="Proteomes" id="UP000256345">
    <property type="component" value="Unassembled WGS sequence"/>
</dbReference>
<proteinExistence type="predicted"/>
<accession>A0AAC8TDM8</accession>
<name>A0AAC8TDM8_9BACT</name>
<organism evidence="2 4">
    <name type="scientific">Archangium gephyra</name>
    <dbReference type="NCBI Taxonomy" id="48"/>
    <lineage>
        <taxon>Bacteria</taxon>
        <taxon>Pseudomonadati</taxon>
        <taxon>Myxococcota</taxon>
        <taxon>Myxococcia</taxon>
        <taxon>Myxococcales</taxon>
        <taxon>Cystobacterineae</taxon>
        <taxon>Archangiaceae</taxon>
        <taxon>Archangium</taxon>
    </lineage>
</organism>
<dbReference type="KEGG" id="age:AA314_02362"/>
<evidence type="ECO:0000313" key="4">
    <source>
        <dbReference type="Proteomes" id="UP000035579"/>
    </source>
</evidence>
<evidence type="ECO:0000313" key="3">
    <source>
        <dbReference type="EMBL" id="REG20778.1"/>
    </source>
</evidence>
<dbReference type="Proteomes" id="UP000035579">
    <property type="component" value="Chromosome"/>
</dbReference>
<feature type="region of interest" description="Disordered" evidence="1">
    <location>
        <begin position="1"/>
        <end position="101"/>
    </location>
</feature>
<evidence type="ECO:0000313" key="2">
    <source>
        <dbReference type="EMBL" id="AKJ00736.1"/>
    </source>
</evidence>
<reference evidence="2 4" key="1">
    <citation type="submission" date="2015-05" db="EMBL/GenBank/DDBJ databases">
        <title>Genome assembly of Archangium gephyra DSM 2261.</title>
        <authorList>
            <person name="Sharma G."/>
            <person name="Subramanian S."/>
        </authorList>
    </citation>
    <scope>NUCLEOTIDE SEQUENCE [LARGE SCALE GENOMIC DNA]</scope>
    <source>
        <strain evidence="2 4">DSM 2261</strain>
    </source>
</reference>
<dbReference type="RefSeq" id="WP_047855488.1">
    <property type="nucleotide sequence ID" value="NZ_CP011509.1"/>
</dbReference>
<dbReference type="EMBL" id="QUMU01000020">
    <property type="protein sequence ID" value="REG20778.1"/>
    <property type="molecule type" value="Genomic_DNA"/>
</dbReference>
<protein>
    <submittedName>
        <fullName evidence="2">Uncharacterized protein</fullName>
    </submittedName>
</protein>
<evidence type="ECO:0000313" key="5">
    <source>
        <dbReference type="Proteomes" id="UP000256345"/>
    </source>
</evidence>
<sequence>MAGKFSKTTTPGTGYTDAVTQSRPPTDSSGRGVPDERRGFAEQREGLFPGNAEDDTITGRKAGYGADPTNKPPGLSAEGAGDAEDAGPVSNEAPGEPVQGG</sequence>
<evidence type="ECO:0000256" key="1">
    <source>
        <dbReference type="SAM" id="MobiDB-lite"/>
    </source>
</evidence>
<feature type="compositionally biased region" description="Basic and acidic residues" evidence="1">
    <location>
        <begin position="33"/>
        <end position="45"/>
    </location>
</feature>
<feature type="compositionally biased region" description="Polar residues" evidence="1">
    <location>
        <begin position="1"/>
        <end position="29"/>
    </location>
</feature>
<gene>
    <name evidence="2" type="ORF">AA314_02362</name>
    <name evidence="3" type="ORF">ATI61_120134</name>
</gene>
<dbReference type="AlphaFoldDB" id="A0AAC8TDM8"/>
<dbReference type="EMBL" id="CP011509">
    <property type="protein sequence ID" value="AKJ00736.1"/>
    <property type="molecule type" value="Genomic_DNA"/>
</dbReference>
<keyword evidence="5" id="KW-1185">Reference proteome</keyword>
<reference evidence="3 5" key="2">
    <citation type="submission" date="2018-08" db="EMBL/GenBank/DDBJ databases">
        <title>Genomic Encyclopedia of Archaeal and Bacterial Type Strains, Phase II (KMG-II): from individual species to whole genera.</title>
        <authorList>
            <person name="Goeker M."/>
        </authorList>
    </citation>
    <scope>NUCLEOTIDE SEQUENCE [LARGE SCALE GENOMIC DNA]</scope>
    <source>
        <strain evidence="3 5">DSM 2261</strain>
    </source>
</reference>